<evidence type="ECO:0000256" key="2">
    <source>
        <dbReference type="ARBA" id="ARBA00022475"/>
    </source>
</evidence>
<feature type="transmembrane region" description="Helical" evidence="6">
    <location>
        <begin position="37"/>
        <end position="55"/>
    </location>
</feature>
<feature type="transmembrane region" description="Helical" evidence="6">
    <location>
        <begin position="182"/>
        <end position="199"/>
    </location>
</feature>
<evidence type="ECO:0000259" key="7">
    <source>
        <dbReference type="Pfam" id="PF00892"/>
    </source>
</evidence>
<feature type="domain" description="EamA" evidence="7">
    <location>
        <begin position="155"/>
        <end position="286"/>
    </location>
</feature>
<reference evidence="8 9" key="1">
    <citation type="journal article" date="2015" name="Genome Announc.">
        <title>Genome Sequence of 'Candidatus Thioglobus autotrophica' Strain EF1, a Chemoautotroph from the SUP05 Clade of Marine Gammaproteobacteria.</title>
        <authorList>
            <person name="Shah V."/>
            <person name="Morris R.M."/>
        </authorList>
    </citation>
    <scope>NUCLEOTIDE SEQUENCE [LARGE SCALE GENOMIC DNA]</scope>
    <source>
        <strain evidence="8 9">EF1</strain>
    </source>
</reference>
<dbReference type="PANTHER" id="PTHR32322:SF18">
    <property type="entry name" value="S-ADENOSYLMETHIONINE_S-ADENOSYLHOMOCYSTEINE TRANSPORTER"/>
    <property type="match status" value="1"/>
</dbReference>
<keyword evidence="4 6" id="KW-1133">Transmembrane helix</keyword>
<dbReference type="AlphaFoldDB" id="A0A0M4P967"/>
<evidence type="ECO:0000256" key="6">
    <source>
        <dbReference type="SAM" id="Phobius"/>
    </source>
</evidence>
<name>A0A0M4P967_9GAMM</name>
<keyword evidence="9" id="KW-1185">Reference proteome</keyword>
<feature type="transmembrane region" description="Helical" evidence="6">
    <location>
        <begin position="7"/>
        <end position="25"/>
    </location>
</feature>
<keyword evidence="5 6" id="KW-0472">Membrane</keyword>
<protein>
    <recommendedName>
        <fullName evidence="7">EamA domain-containing protein</fullName>
    </recommendedName>
</protein>
<keyword evidence="3 6" id="KW-0812">Transmembrane</keyword>
<evidence type="ECO:0000256" key="4">
    <source>
        <dbReference type="ARBA" id="ARBA00022989"/>
    </source>
</evidence>
<evidence type="ECO:0000256" key="1">
    <source>
        <dbReference type="ARBA" id="ARBA00004651"/>
    </source>
</evidence>
<dbReference type="InterPro" id="IPR037185">
    <property type="entry name" value="EmrE-like"/>
</dbReference>
<feature type="transmembrane region" description="Helical" evidence="6">
    <location>
        <begin position="149"/>
        <end position="170"/>
    </location>
</feature>
<feature type="transmembrane region" description="Helical" evidence="6">
    <location>
        <begin position="269"/>
        <end position="288"/>
    </location>
</feature>
<dbReference type="Proteomes" id="UP000058020">
    <property type="component" value="Chromosome"/>
</dbReference>
<dbReference type="InterPro" id="IPR000620">
    <property type="entry name" value="EamA_dom"/>
</dbReference>
<feature type="domain" description="EamA" evidence="7">
    <location>
        <begin position="9"/>
        <end position="138"/>
    </location>
</feature>
<dbReference type="STRING" id="1705394.SP60_04855"/>
<organism evidence="8 9">
    <name type="scientific">Candidatus Thioglobus autotrophicus</name>
    <dbReference type="NCBI Taxonomy" id="1705394"/>
    <lineage>
        <taxon>Bacteria</taxon>
        <taxon>Pseudomonadati</taxon>
        <taxon>Pseudomonadota</taxon>
        <taxon>Gammaproteobacteria</taxon>
        <taxon>Candidatus Pseudothioglobaceae</taxon>
        <taxon>Candidatus Thioglobus</taxon>
    </lineage>
</organism>
<feature type="transmembrane region" description="Helical" evidence="6">
    <location>
        <begin position="92"/>
        <end position="113"/>
    </location>
</feature>
<dbReference type="EMBL" id="CP010552">
    <property type="protein sequence ID" value="ALE52597.1"/>
    <property type="molecule type" value="Genomic_DNA"/>
</dbReference>
<dbReference type="InterPro" id="IPR050638">
    <property type="entry name" value="AA-Vitamin_Transporters"/>
</dbReference>
<evidence type="ECO:0000256" key="3">
    <source>
        <dbReference type="ARBA" id="ARBA00022692"/>
    </source>
</evidence>
<dbReference type="PANTHER" id="PTHR32322">
    <property type="entry name" value="INNER MEMBRANE TRANSPORTER"/>
    <property type="match status" value="1"/>
</dbReference>
<feature type="transmembrane region" description="Helical" evidence="6">
    <location>
        <begin position="125"/>
        <end position="143"/>
    </location>
</feature>
<dbReference type="Pfam" id="PF00892">
    <property type="entry name" value="EamA"/>
    <property type="match status" value="2"/>
</dbReference>
<keyword evidence="2" id="KW-1003">Cell membrane</keyword>
<dbReference type="OrthoDB" id="4167046at2"/>
<accession>A0A0M4P967</accession>
<dbReference type="RefSeq" id="WP_053951553.1">
    <property type="nucleotide sequence ID" value="NZ_CP010552.1"/>
</dbReference>
<gene>
    <name evidence="8" type="ORF">SP60_04855</name>
</gene>
<evidence type="ECO:0000256" key="5">
    <source>
        <dbReference type="ARBA" id="ARBA00023136"/>
    </source>
</evidence>
<evidence type="ECO:0000313" key="8">
    <source>
        <dbReference type="EMBL" id="ALE52597.1"/>
    </source>
</evidence>
<dbReference type="SUPFAM" id="SSF103481">
    <property type="entry name" value="Multidrug resistance efflux transporter EmrE"/>
    <property type="match status" value="2"/>
</dbReference>
<dbReference type="GO" id="GO:0005886">
    <property type="term" value="C:plasma membrane"/>
    <property type="evidence" value="ECO:0007669"/>
    <property type="project" value="UniProtKB-SubCell"/>
</dbReference>
<comment type="subcellular location">
    <subcellularLocation>
        <location evidence="1">Cell membrane</location>
        <topology evidence="1">Multi-pass membrane protein</topology>
    </subcellularLocation>
</comment>
<sequence length="298" mass="33721">MSNDRQLSLWIVLAMLFWGASWPIANVLSNYINVHEFISYRYIITTITMVPVLWWMKLSFKISFQHFLVACAAAILLIYYSKYYFLSTKYGAPGLAGAVVTTLMPVLVYLLMMFSKQKKTQNKDWLALLLGVFGVLVTMNIWQFQLSEIISGTSVYLLAAATCWALMSIVTTYAKSVVPATLSFYIYLMTALFDLTFFFEPTHGSILAMDSVFWLSFLIVTIGSTTFATTVYFLGIQKLGSKQASVFTFLVPFFAVGLSVLFLNENWYWTTILGALMTIVALIILNNIKLGFYNKGHD</sequence>
<proteinExistence type="predicted"/>
<evidence type="ECO:0000313" key="9">
    <source>
        <dbReference type="Proteomes" id="UP000058020"/>
    </source>
</evidence>
<dbReference type="KEGG" id="tho:SP60_04855"/>
<feature type="transmembrane region" description="Helical" evidence="6">
    <location>
        <begin position="211"/>
        <end position="234"/>
    </location>
</feature>
<feature type="transmembrane region" description="Helical" evidence="6">
    <location>
        <begin position="246"/>
        <end position="263"/>
    </location>
</feature>
<feature type="transmembrane region" description="Helical" evidence="6">
    <location>
        <begin position="67"/>
        <end position="86"/>
    </location>
</feature>